<protein>
    <recommendedName>
        <fullName evidence="3">N-acetyltransferase domain-containing protein</fullName>
    </recommendedName>
</protein>
<dbReference type="InterPro" id="IPR000182">
    <property type="entry name" value="GNAT_dom"/>
</dbReference>
<evidence type="ECO:0000259" key="3">
    <source>
        <dbReference type="PROSITE" id="PS51186"/>
    </source>
</evidence>
<keyword evidence="1" id="KW-0808">Transferase</keyword>
<accession>A0A2H0RGD5</accession>
<dbReference type="PANTHER" id="PTHR43877">
    <property type="entry name" value="AMINOALKYLPHOSPHONATE N-ACETYLTRANSFERASE-RELATED-RELATED"/>
    <property type="match status" value="1"/>
</dbReference>
<evidence type="ECO:0000256" key="1">
    <source>
        <dbReference type="ARBA" id="ARBA00022679"/>
    </source>
</evidence>
<dbReference type="SUPFAM" id="SSF55729">
    <property type="entry name" value="Acyl-CoA N-acyltransferases (Nat)"/>
    <property type="match status" value="1"/>
</dbReference>
<evidence type="ECO:0000313" key="5">
    <source>
        <dbReference type="Proteomes" id="UP000230906"/>
    </source>
</evidence>
<evidence type="ECO:0000256" key="2">
    <source>
        <dbReference type="ARBA" id="ARBA00023315"/>
    </source>
</evidence>
<organism evidence="4 5">
    <name type="scientific">Candidatus Vogelbacteria bacterium CG10_big_fil_rev_8_21_14_0_10_50_13</name>
    <dbReference type="NCBI Taxonomy" id="1975044"/>
    <lineage>
        <taxon>Bacteria</taxon>
        <taxon>Candidatus Vogeliibacteriota</taxon>
    </lineage>
</organism>
<dbReference type="Gene3D" id="3.40.630.30">
    <property type="match status" value="1"/>
</dbReference>
<dbReference type="EMBL" id="PCYJ01000021">
    <property type="protein sequence ID" value="PIR45446.1"/>
    <property type="molecule type" value="Genomic_DNA"/>
</dbReference>
<dbReference type="InterPro" id="IPR016181">
    <property type="entry name" value="Acyl_CoA_acyltransferase"/>
</dbReference>
<reference evidence="4 5" key="1">
    <citation type="submission" date="2017-09" db="EMBL/GenBank/DDBJ databases">
        <title>Depth-based differentiation of microbial function through sediment-hosted aquifers and enrichment of novel symbionts in the deep terrestrial subsurface.</title>
        <authorList>
            <person name="Probst A.J."/>
            <person name="Ladd B."/>
            <person name="Jarett J.K."/>
            <person name="Geller-Mcgrath D.E."/>
            <person name="Sieber C.M."/>
            <person name="Emerson J.B."/>
            <person name="Anantharaman K."/>
            <person name="Thomas B.C."/>
            <person name="Malmstrom R."/>
            <person name="Stieglmeier M."/>
            <person name="Klingl A."/>
            <person name="Woyke T."/>
            <person name="Ryan C.M."/>
            <person name="Banfield J.F."/>
        </authorList>
    </citation>
    <scope>NUCLEOTIDE SEQUENCE [LARGE SCALE GENOMIC DNA]</scope>
    <source>
        <strain evidence="4">CG10_big_fil_rev_8_21_14_0_10_50_13</strain>
    </source>
</reference>
<dbReference type="InterPro" id="IPR050832">
    <property type="entry name" value="Bact_Acetyltransf"/>
</dbReference>
<dbReference type="GO" id="GO:0016747">
    <property type="term" value="F:acyltransferase activity, transferring groups other than amino-acyl groups"/>
    <property type="evidence" value="ECO:0007669"/>
    <property type="project" value="InterPro"/>
</dbReference>
<dbReference type="Pfam" id="PF00583">
    <property type="entry name" value="Acetyltransf_1"/>
    <property type="match status" value="1"/>
</dbReference>
<comment type="caution">
    <text evidence="4">The sequence shown here is derived from an EMBL/GenBank/DDBJ whole genome shotgun (WGS) entry which is preliminary data.</text>
</comment>
<dbReference type="CDD" id="cd04301">
    <property type="entry name" value="NAT_SF"/>
    <property type="match status" value="1"/>
</dbReference>
<dbReference type="Proteomes" id="UP000230906">
    <property type="component" value="Unassembled WGS sequence"/>
</dbReference>
<dbReference type="PROSITE" id="PS51186">
    <property type="entry name" value="GNAT"/>
    <property type="match status" value="1"/>
</dbReference>
<name>A0A2H0RGD5_9BACT</name>
<dbReference type="AlphaFoldDB" id="A0A2H0RGD5"/>
<proteinExistence type="predicted"/>
<gene>
    <name evidence="4" type="ORF">COV09_01410</name>
</gene>
<keyword evidence="2" id="KW-0012">Acyltransferase</keyword>
<feature type="domain" description="N-acetyltransferase" evidence="3">
    <location>
        <begin position="1"/>
        <end position="156"/>
    </location>
</feature>
<sequence>MDIREFKKNDKKAIEGLFSLYWTDPEFLKELSDELQLYLEKGVNKDRGFWVAEEKGEILGIVGFKKLADYLRPYALTDNPVEFYIIAVKHKRQGVGTKLKLKLIDEVKNLGFSEILLFSPGSHDESWTFHDNLGFERVGEVTPPDDEIGHVWRKVL</sequence>
<evidence type="ECO:0000313" key="4">
    <source>
        <dbReference type="EMBL" id="PIR45446.1"/>
    </source>
</evidence>